<name>A0A370E3E2_9GAMM</name>
<dbReference type="GO" id="GO:0030552">
    <property type="term" value="F:cAMP binding"/>
    <property type="evidence" value="ECO:0007669"/>
    <property type="project" value="TreeGrafter"/>
</dbReference>
<dbReference type="InterPro" id="IPR036873">
    <property type="entry name" value="Rhodanese-like_dom_sf"/>
</dbReference>
<reference evidence="5 6" key="1">
    <citation type="journal article" date="2018" name="ISME J.">
        <title>Endosymbiont genomes yield clues of tubeworm success.</title>
        <authorList>
            <person name="Li Y."/>
            <person name="Liles M.R."/>
            <person name="Halanych K.M."/>
        </authorList>
    </citation>
    <scope>NUCLEOTIDE SEQUENCE [LARGE SCALE GENOMIC DNA]</scope>
    <source>
        <strain evidence="5">A1422</strain>
    </source>
</reference>
<evidence type="ECO:0000256" key="1">
    <source>
        <dbReference type="SAM" id="Coils"/>
    </source>
</evidence>
<dbReference type="Proteomes" id="UP000255508">
    <property type="component" value="Unassembled WGS sequence"/>
</dbReference>
<dbReference type="PRINTS" id="PR00103">
    <property type="entry name" value="CAMPKINASE"/>
</dbReference>
<feature type="domain" description="Cyclic nucleotide-binding" evidence="3">
    <location>
        <begin position="18"/>
        <end position="116"/>
    </location>
</feature>
<keyword evidence="1" id="KW-0175">Coiled coil</keyword>
<gene>
    <name evidence="5" type="ORF">DIZ79_00790</name>
</gene>
<dbReference type="AlphaFoldDB" id="A0A370E3E2"/>
<dbReference type="GO" id="GO:0005829">
    <property type="term" value="C:cytosol"/>
    <property type="evidence" value="ECO:0007669"/>
    <property type="project" value="TreeGrafter"/>
</dbReference>
<dbReference type="Pfam" id="PF00581">
    <property type="entry name" value="Rhodanese"/>
    <property type="match status" value="1"/>
</dbReference>
<feature type="region of interest" description="Disordered" evidence="2">
    <location>
        <begin position="537"/>
        <end position="566"/>
    </location>
</feature>
<evidence type="ECO:0000313" key="5">
    <source>
        <dbReference type="EMBL" id="RDH93415.1"/>
    </source>
</evidence>
<organism evidence="5 6">
    <name type="scientific">endosymbiont of Lamellibrachia luymesi</name>
    <dbReference type="NCBI Taxonomy" id="2200907"/>
    <lineage>
        <taxon>Bacteria</taxon>
        <taxon>Pseudomonadati</taxon>
        <taxon>Pseudomonadota</taxon>
        <taxon>Gammaproteobacteria</taxon>
        <taxon>sulfur-oxidizing symbionts</taxon>
    </lineage>
</organism>
<evidence type="ECO:0000313" key="6">
    <source>
        <dbReference type="Proteomes" id="UP000255508"/>
    </source>
</evidence>
<dbReference type="InterPro" id="IPR050503">
    <property type="entry name" value="cAMP-dep_PK_reg_su-like"/>
</dbReference>
<dbReference type="Gene3D" id="2.60.120.10">
    <property type="entry name" value="Jelly Rolls"/>
    <property type="match status" value="2"/>
</dbReference>
<feature type="region of interest" description="Disordered" evidence="2">
    <location>
        <begin position="605"/>
        <end position="646"/>
    </location>
</feature>
<dbReference type="EMBL" id="QFXD01000010">
    <property type="protein sequence ID" value="RDH93415.1"/>
    <property type="molecule type" value="Genomic_DNA"/>
</dbReference>
<dbReference type="GO" id="GO:0034236">
    <property type="term" value="F:protein kinase A catalytic subunit binding"/>
    <property type="evidence" value="ECO:0007669"/>
    <property type="project" value="TreeGrafter"/>
</dbReference>
<dbReference type="InterPro" id="IPR018490">
    <property type="entry name" value="cNMP-bd_dom_sf"/>
</dbReference>
<dbReference type="PANTHER" id="PTHR11635:SF152">
    <property type="entry name" value="CAMP-DEPENDENT PROTEIN KINASE TYPE I REGULATORY SUBUNIT-RELATED"/>
    <property type="match status" value="1"/>
</dbReference>
<feature type="coiled-coil region" evidence="1">
    <location>
        <begin position="388"/>
        <end position="458"/>
    </location>
</feature>
<comment type="caution">
    <text evidence="5">The sequence shown here is derived from an EMBL/GenBank/DDBJ whole genome shotgun (WGS) entry which is preliminary data.</text>
</comment>
<dbReference type="GO" id="GO:0004862">
    <property type="term" value="F:cAMP-dependent protein kinase inhibitor activity"/>
    <property type="evidence" value="ECO:0007669"/>
    <property type="project" value="TreeGrafter"/>
</dbReference>
<dbReference type="SMART" id="SM00450">
    <property type="entry name" value="RHOD"/>
    <property type="match status" value="1"/>
</dbReference>
<dbReference type="PROSITE" id="PS00888">
    <property type="entry name" value="CNMP_BINDING_1"/>
    <property type="match status" value="1"/>
</dbReference>
<dbReference type="PROSITE" id="PS50042">
    <property type="entry name" value="CNMP_BINDING_3"/>
    <property type="match status" value="2"/>
</dbReference>
<dbReference type="SMART" id="SM00100">
    <property type="entry name" value="cNMP"/>
    <property type="match status" value="2"/>
</dbReference>
<dbReference type="InterPro" id="IPR000595">
    <property type="entry name" value="cNMP-bd_dom"/>
</dbReference>
<dbReference type="InterPro" id="IPR001763">
    <property type="entry name" value="Rhodanese-like_dom"/>
</dbReference>
<dbReference type="SUPFAM" id="SSF51206">
    <property type="entry name" value="cAMP-binding domain-like"/>
    <property type="match status" value="2"/>
</dbReference>
<dbReference type="InterPro" id="IPR014710">
    <property type="entry name" value="RmlC-like_jellyroll"/>
</dbReference>
<feature type="coiled-coil region" evidence="1">
    <location>
        <begin position="682"/>
        <end position="984"/>
    </location>
</feature>
<dbReference type="Pfam" id="PF00027">
    <property type="entry name" value="cNMP_binding"/>
    <property type="match status" value="2"/>
</dbReference>
<feature type="compositionally biased region" description="Basic and acidic residues" evidence="2">
    <location>
        <begin position="545"/>
        <end position="566"/>
    </location>
</feature>
<protein>
    <submittedName>
        <fullName evidence="5">Cyclic nucleotide-binding protein</fullName>
    </submittedName>
</protein>
<dbReference type="Gene3D" id="3.40.250.10">
    <property type="entry name" value="Rhodanese-like domain"/>
    <property type="match status" value="1"/>
</dbReference>
<accession>A0A370E3E2</accession>
<dbReference type="InterPro" id="IPR018488">
    <property type="entry name" value="cNMP-bd_CS"/>
</dbReference>
<dbReference type="PROSITE" id="PS50206">
    <property type="entry name" value="RHODANESE_3"/>
    <property type="match status" value="1"/>
</dbReference>
<evidence type="ECO:0000256" key="2">
    <source>
        <dbReference type="SAM" id="MobiDB-lite"/>
    </source>
</evidence>
<dbReference type="GO" id="GO:0005952">
    <property type="term" value="C:cAMP-dependent protein kinase complex"/>
    <property type="evidence" value="ECO:0007669"/>
    <property type="project" value="InterPro"/>
</dbReference>
<dbReference type="CDD" id="cd00158">
    <property type="entry name" value="RHOD"/>
    <property type="match status" value="1"/>
</dbReference>
<feature type="domain" description="Cyclic nucleotide-binding" evidence="3">
    <location>
        <begin position="146"/>
        <end position="250"/>
    </location>
</feature>
<sequence>MAVAKTQKDDALLKNLVPLNTLSDEQLGQLLSRIVVEKAVKGEYLFHEGDTDHQNVYLLSGSVGLLSGKREVDSVASGTQTARFALAHQLPRKHSARAKGVTTFVRIDSRMLSDMLARSQKASYEVNDIKEQSGGDWMTLLLQSSIFQQIPPANLQRVMMRMEEISVTTGDVIIRQGEEGDYYYLISSGRCSVARQPEQDRPPVELAQLRAGDSFGEEALISDSPRSSTVTMVTDGVLVRLSKADFVDLVKSPLSRTLKYKKAKARVKDGALWLDVRPPEEYEAGHLPESLNMPFFSLRFQASSLANDREYVVHGAEVGQAATAAYLLVERGFEVYVLDQAWDVVAPLAGIHVAGEKVDNVIDFKREAVEANGSENGQPDEDSHMAEFYAEQQRADEMQQQLEDASQEYKDVLNRRQTEIKLLKQALVVARRRLDEQEQQVQETRTAHEQEIGGLQEESASAEHDQAAAAEEITSLRGKLTRLDEQNALDQGRLKEELTGLQIELSETKEVLQETKAAAQARVEESADRQTTLERQLQSMQQGLDRLREQSADEQARLTRERDELSGHLETLQQELDELRAGDLARQKQAEETIAEVTQQVSAAETARQQLEKEKQTLDSERDDLASRLSESQREQEALKNAGVEQNEARQAALQSLTGELQLVKDESARSAERHALLLVGLEEARESLKMDLADRDALLEEQTLTATQQAVKLEQLERSLQEAETRQQDLAGEQSELEARLTAEQEQVAELKCAREDLEESRTELQKTLTDLQQSAAESEAGQQAELASLRTALDQAQAEAGDKQRLYEEVAEAISNAEETTLSLEGQKAELEASSAQQKQLADELRESFEAAQGRVETLENELRAVRLAGDDADVQSQGVLAALKEELEQKQAESADRHQENLNGEAARQQLFEKQTELENALAVSEEQTETLRHSFSELETRATSLEEALSAAKLAGEEAAASFQEQQDNLLQTLEQVRANVVDK</sequence>
<feature type="compositionally biased region" description="Basic and acidic residues" evidence="2">
    <location>
        <begin position="610"/>
        <end position="638"/>
    </location>
</feature>
<feature type="domain" description="Rhodanese" evidence="4">
    <location>
        <begin position="267"/>
        <end position="354"/>
    </location>
</feature>
<evidence type="ECO:0000259" key="3">
    <source>
        <dbReference type="PROSITE" id="PS50042"/>
    </source>
</evidence>
<dbReference type="CDD" id="cd00038">
    <property type="entry name" value="CAP_ED"/>
    <property type="match status" value="2"/>
</dbReference>
<dbReference type="PANTHER" id="PTHR11635">
    <property type="entry name" value="CAMP-DEPENDENT PROTEIN KINASE REGULATORY CHAIN"/>
    <property type="match status" value="1"/>
</dbReference>
<proteinExistence type="predicted"/>
<evidence type="ECO:0000259" key="4">
    <source>
        <dbReference type="PROSITE" id="PS50206"/>
    </source>
</evidence>
<dbReference type="SUPFAM" id="SSF52821">
    <property type="entry name" value="Rhodanese/Cell cycle control phosphatase"/>
    <property type="match status" value="1"/>
</dbReference>